<feature type="domain" description="Fe/B12 periplasmic-binding" evidence="1">
    <location>
        <begin position="40"/>
        <end position="317"/>
    </location>
</feature>
<proteinExistence type="predicted"/>
<evidence type="ECO:0000313" key="2">
    <source>
        <dbReference type="EMBL" id="QWT49122.1"/>
    </source>
</evidence>
<dbReference type="RefSeq" id="WP_216127989.1">
    <property type="nucleotide sequence ID" value="NZ_CP064782.1"/>
</dbReference>
<protein>
    <submittedName>
        <fullName evidence="2">ABC transporter substrate-binding protein</fullName>
    </submittedName>
</protein>
<organism evidence="2 3">
    <name type="scientific">Azospira inquinata</name>
    <dbReference type="NCBI Taxonomy" id="2785627"/>
    <lineage>
        <taxon>Bacteria</taxon>
        <taxon>Pseudomonadati</taxon>
        <taxon>Pseudomonadota</taxon>
        <taxon>Betaproteobacteria</taxon>
        <taxon>Rhodocyclales</taxon>
        <taxon>Rhodocyclaceae</taxon>
        <taxon>Azospira</taxon>
    </lineage>
</organism>
<gene>
    <name evidence="2" type="ORF">Azoinq_00410</name>
</gene>
<dbReference type="InterPro" id="IPR050902">
    <property type="entry name" value="ABC_Transporter_SBP"/>
</dbReference>
<dbReference type="InterPro" id="IPR002491">
    <property type="entry name" value="ABC_transptr_periplasmic_BD"/>
</dbReference>
<dbReference type="KEGG" id="aiq:Azoinq_00410"/>
<evidence type="ECO:0000313" key="3">
    <source>
        <dbReference type="Proteomes" id="UP000683428"/>
    </source>
</evidence>
<dbReference type="PANTHER" id="PTHR30535">
    <property type="entry name" value="VITAMIN B12-BINDING PROTEIN"/>
    <property type="match status" value="1"/>
</dbReference>
<sequence length="356" mass="39986">MRQWNKMGPWSGALVLAVGLFWALAGRAQETRTVVDMGGRSVTVPAHIQRVYAVGHCLPMVAAVAPEALLNSYPLSEEAKAFLGPSIYQGKAVPHSGMRFSDEEVLNLHAQVVILEATPNGVDSAERLQEKLKLPVLLVSQDMHRYREAFAFLGQVLERPAQAARLSAFVSRYLEPLEAQARTIPARERVRVYYAENPDGLATNPSGSSHSQMLDYVGADNVARVTNVPDEGFSQVSMEQLLVWQPEVILTWTVNAAAGLPTYRAVTRGPLWQQLTAVRRGRVYQIPWLPFSWFDRPPGTNRIVGTLWLAQLLYPRRFHYDLVQVTREYFHTFYHRDLSVAQARYLLNSAKPPARP</sequence>
<dbReference type="EMBL" id="CP064782">
    <property type="protein sequence ID" value="QWT49122.1"/>
    <property type="molecule type" value="Genomic_DNA"/>
</dbReference>
<dbReference type="AlphaFoldDB" id="A0A975SMN4"/>
<dbReference type="Pfam" id="PF01497">
    <property type="entry name" value="Peripla_BP_2"/>
    <property type="match status" value="1"/>
</dbReference>
<dbReference type="CDD" id="cd01142">
    <property type="entry name" value="TroA_e"/>
    <property type="match status" value="1"/>
</dbReference>
<name>A0A975SMN4_9RHOO</name>
<dbReference type="Proteomes" id="UP000683428">
    <property type="component" value="Chromosome"/>
</dbReference>
<reference evidence="2" key="1">
    <citation type="submission" date="2020-11" db="EMBL/GenBank/DDBJ databases">
        <title>Azospira inquinata sp. nov.</title>
        <authorList>
            <person name="Moe W.M."/>
            <person name="Mikes M.C."/>
        </authorList>
    </citation>
    <scope>NUCLEOTIDE SEQUENCE</scope>
    <source>
        <strain evidence="2">Azo-3</strain>
    </source>
</reference>
<dbReference type="PROSITE" id="PS50983">
    <property type="entry name" value="FE_B12_PBP"/>
    <property type="match status" value="1"/>
</dbReference>
<accession>A0A975SMN4</accession>
<evidence type="ECO:0000259" key="1">
    <source>
        <dbReference type="PROSITE" id="PS50983"/>
    </source>
</evidence>
<dbReference type="PANTHER" id="PTHR30535:SF34">
    <property type="entry name" value="MOLYBDATE-BINDING PROTEIN MOLA"/>
    <property type="match status" value="1"/>
</dbReference>
<keyword evidence="3" id="KW-1185">Reference proteome</keyword>